<accession>A0A081DB46</accession>
<comment type="caution">
    <text evidence="1">The sequence shown here is derived from an EMBL/GenBank/DDBJ whole genome shotgun (WGS) entry which is preliminary data.</text>
</comment>
<reference evidence="1 2" key="1">
    <citation type="journal article" date="2014" name="Genome Announc.">
        <title>Draft Genome Sequences of Marine Flavobacterium Nonlabens Strains NR17, NR24, NR27, NR32, NR33, and Ara13.</title>
        <authorList>
            <person name="Nakanishi M."/>
            <person name="Meirelles P."/>
            <person name="Suzuki R."/>
            <person name="Takatani N."/>
            <person name="Mino S."/>
            <person name="Suda W."/>
            <person name="Oshima K."/>
            <person name="Hattori M."/>
            <person name="Ohkuma M."/>
            <person name="Hosokawa M."/>
            <person name="Miyashita K."/>
            <person name="Thompson F.L."/>
            <person name="Niwa A."/>
            <person name="Sawabe T."/>
            <person name="Sawabe T."/>
        </authorList>
    </citation>
    <scope>NUCLEOTIDE SEQUENCE [LARGE SCALE GENOMIC DNA]</scope>
    <source>
        <strain evidence="2">JCM19296</strain>
    </source>
</reference>
<evidence type="ECO:0000313" key="1">
    <source>
        <dbReference type="EMBL" id="GAK76142.1"/>
    </source>
</evidence>
<name>A0A081DB46_NONUL</name>
<dbReference type="AlphaFoldDB" id="A0A081DB46"/>
<evidence type="ECO:0000313" key="2">
    <source>
        <dbReference type="Proteomes" id="UP000028980"/>
    </source>
</evidence>
<gene>
    <name evidence="1" type="ORF">JCM19296_1739</name>
</gene>
<dbReference type="EMBL" id="BBLG01000003">
    <property type="protein sequence ID" value="GAK76142.1"/>
    <property type="molecule type" value="Genomic_DNA"/>
</dbReference>
<proteinExistence type="predicted"/>
<sequence>MTVNDLVGTYKISGHNQDRPPQSSYRGILTLSLDQHDRIVALWQIGDDQVQQGVGFYKDHILVINFNYQSDAGVLFKGVVVYKCLTMDVLDGFWSEELGDPDYLGVEQAYRIKETDDLLN</sequence>
<organism evidence="1 2">
    <name type="scientific">Nonlabens ulvanivorans</name>
    <name type="common">Persicivirga ulvanivorans</name>
    <dbReference type="NCBI Taxonomy" id="906888"/>
    <lineage>
        <taxon>Bacteria</taxon>
        <taxon>Pseudomonadati</taxon>
        <taxon>Bacteroidota</taxon>
        <taxon>Flavobacteriia</taxon>
        <taxon>Flavobacteriales</taxon>
        <taxon>Flavobacteriaceae</taxon>
        <taxon>Nonlabens</taxon>
    </lineage>
</organism>
<dbReference type="Proteomes" id="UP000028980">
    <property type="component" value="Unassembled WGS sequence"/>
</dbReference>
<protein>
    <submittedName>
        <fullName evidence="1">Uncharacterized protein</fullName>
    </submittedName>
</protein>